<keyword evidence="2 4" id="KW-0472">Membrane</keyword>
<dbReference type="SUPFAM" id="SSF64383">
    <property type="entry name" value="Cell-division protein ZipA, C-terminal domain"/>
    <property type="match status" value="1"/>
</dbReference>
<dbReference type="SMART" id="SM00771">
    <property type="entry name" value="ZipA_C"/>
    <property type="match status" value="1"/>
</dbReference>
<gene>
    <name evidence="6" type="ORF">HNQ01_003486</name>
</gene>
<protein>
    <recommendedName>
        <fullName evidence="1">Cell division protein ZipA</fullName>
    </recommendedName>
</protein>
<comment type="caution">
    <text evidence="6">The sequence shown here is derived from an EMBL/GenBank/DDBJ whole genome shotgun (WGS) entry which is preliminary data.</text>
</comment>
<evidence type="ECO:0000313" key="7">
    <source>
        <dbReference type="Proteomes" id="UP001516061"/>
    </source>
</evidence>
<comment type="subcellular location">
    <subcellularLocation>
        <location evidence="2">Cell inner membrane</location>
        <topology evidence="2">Single-pass type I membrane protein</topology>
    </subcellularLocation>
</comment>
<name>A0ABX2G7K0_9BURK</name>
<keyword evidence="4" id="KW-1133">Transmembrane helix</keyword>
<feature type="domain" description="ZipA C-terminal FtsZ-binding" evidence="5">
    <location>
        <begin position="253"/>
        <end position="380"/>
    </location>
</feature>
<feature type="transmembrane region" description="Helical" evidence="4">
    <location>
        <begin position="6"/>
        <end position="25"/>
    </location>
</feature>
<dbReference type="RefSeq" id="WP_173806687.1">
    <property type="nucleotide sequence ID" value="NZ_JABSNM010000018.1"/>
</dbReference>
<keyword evidence="2" id="KW-1003">Cell membrane</keyword>
<evidence type="ECO:0000259" key="5">
    <source>
        <dbReference type="SMART" id="SM00771"/>
    </source>
</evidence>
<evidence type="ECO:0000256" key="1">
    <source>
        <dbReference type="RuleBase" id="RU003612"/>
    </source>
</evidence>
<dbReference type="InterPro" id="IPR036765">
    <property type="entry name" value="ZipA_FtsZ-bd_C_sf"/>
</dbReference>
<reference evidence="6 7" key="1">
    <citation type="submission" date="2020-05" db="EMBL/GenBank/DDBJ databases">
        <title>Genomic Encyclopedia of Type Strains, Phase IV (KMG-V): Genome sequencing to study the core and pangenomes of soil and plant-associated prokaryotes.</title>
        <authorList>
            <person name="Whitman W."/>
        </authorList>
    </citation>
    <scope>NUCLEOTIDE SEQUENCE [LARGE SCALE GENOMIC DNA]</scope>
    <source>
        <strain evidence="6 7">C29</strain>
    </source>
</reference>
<keyword evidence="1" id="KW-0131">Cell cycle</keyword>
<sequence length="404" mass="43223">MNSLQLWLAIIGGLVLAGVIGHGAWQTRRASGRGRPASAPAPAPAVPAEPDTTPLPRPEEIDPVSLRTVPMAHEPSFAPEPAATQPAVFDSLPREIPMPVAPVAVEPPAPIEQRLAEVPAALVQPPRRQSTSARIDALIDSVVEMLPDEPLPGEQVLAHVPPSRRAGSKPFLIEARPVGGGDWEAPLASARYDALRAGLQMVNRSGPINEIEYSEFVQKIQACADSLGAAVRFPDMLEVVGQARALDHIAVNHDAQLAMRLHARRGSWPLSWVQQHASRHGFVNGPTPGRLVLPGRGEAAPAVLELSLDAQAALADDPGNVWVDEMSLVFDVPQTPRQEQPFNAWCASGQALAIALDADVTDDNGQMLNAESFAMIREDLDGLYDKLEEFGLPAGAPVTRRLFS</sequence>
<evidence type="ECO:0000256" key="4">
    <source>
        <dbReference type="SAM" id="Phobius"/>
    </source>
</evidence>
<comment type="similarity">
    <text evidence="1">Belongs to the ZipA family.</text>
</comment>
<keyword evidence="7" id="KW-1185">Reference proteome</keyword>
<dbReference type="Proteomes" id="UP001516061">
    <property type="component" value="Unassembled WGS sequence"/>
</dbReference>
<keyword evidence="1" id="KW-0132">Cell division</keyword>
<proteinExistence type="inferred from homology"/>
<dbReference type="Gene3D" id="3.30.1400.10">
    <property type="entry name" value="ZipA, C-terminal FtsZ-binding domain"/>
    <property type="match status" value="1"/>
</dbReference>
<accession>A0ABX2G7K0</accession>
<organism evidence="6 7">
    <name type="scientific">Sphaerotilus uruguayifluvii</name>
    <dbReference type="NCBI Taxonomy" id="2735897"/>
    <lineage>
        <taxon>Bacteria</taxon>
        <taxon>Pseudomonadati</taxon>
        <taxon>Pseudomonadota</taxon>
        <taxon>Betaproteobacteria</taxon>
        <taxon>Burkholderiales</taxon>
        <taxon>Sphaerotilaceae</taxon>
        <taxon>Sphaerotilus</taxon>
    </lineage>
</organism>
<feature type="region of interest" description="Disordered" evidence="3">
    <location>
        <begin position="29"/>
        <end position="61"/>
    </location>
</feature>
<keyword evidence="2 4" id="KW-0812">Transmembrane</keyword>
<evidence type="ECO:0000256" key="2">
    <source>
        <dbReference type="RuleBase" id="RU003613"/>
    </source>
</evidence>
<dbReference type="Pfam" id="PF04354">
    <property type="entry name" value="ZipA_C"/>
    <property type="match status" value="1"/>
</dbReference>
<comment type="function">
    <text evidence="1">Essential cell division protein that stabilizes the FtsZ protofilaments by cross-linking them and that serves as a cytoplasmic membrane anchor for the Z ring. Also required for the recruitment to the septal ring of downstream cell division proteins.</text>
</comment>
<evidence type="ECO:0000313" key="6">
    <source>
        <dbReference type="EMBL" id="NRT57726.1"/>
    </source>
</evidence>
<evidence type="ECO:0000256" key="3">
    <source>
        <dbReference type="SAM" id="MobiDB-lite"/>
    </source>
</evidence>
<keyword evidence="2" id="KW-0997">Cell inner membrane</keyword>
<dbReference type="InterPro" id="IPR007449">
    <property type="entry name" value="ZipA_FtsZ-bd_C"/>
</dbReference>
<dbReference type="EMBL" id="JABSNM010000018">
    <property type="protein sequence ID" value="NRT57726.1"/>
    <property type="molecule type" value="Genomic_DNA"/>
</dbReference>